<feature type="transmembrane region" description="Helical" evidence="7">
    <location>
        <begin position="286"/>
        <end position="307"/>
    </location>
</feature>
<dbReference type="InterPro" id="IPR036259">
    <property type="entry name" value="MFS_trans_sf"/>
</dbReference>
<dbReference type="EMBL" id="JAAXOS010000001">
    <property type="protein sequence ID" value="NKY25094.1"/>
    <property type="molecule type" value="Genomic_DNA"/>
</dbReference>
<keyword evidence="2" id="KW-0813">Transport</keyword>
<feature type="transmembrane region" description="Helical" evidence="7">
    <location>
        <begin position="61"/>
        <end position="80"/>
    </location>
</feature>
<dbReference type="SUPFAM" id="SSF103473">
    <property type="entry name" value="MFS general substrate transporter"/>
    <property type="match status" value="2"/>
</dbReference>
<evidence type="ECO:0000256" key="1">
    <source>
        <dbReference type="ARBA" id="ARBA00004651"/>
    </source>
</evidence>
<keyword evidence="10" id="KW-1185">Reference proteome</keyword>
<dbReference type="GO" id="GO:0022857">
    <property type="term" value="F:transmembrane transporter activity"/>
    <property type="evidence" value="ECO:0007669"/>
    <property type="project" value="InterPro"/>
</dbReference>
<evidence type="ECO:0000256" key="6">
    <source>
        <dbReference type="ARBA" id="ARBA00023136"/>
    </source>
</evidence>
<dbReference type="InterPro" id="IPR004638">
    <property type="entry name" value="EmrB-like"/>
</dbReference>
<dbReference type="InterPro" id="IPR020846">
    <property type="entry name" value="MFS_dom"/>
</dbReference>
<feature type="transmembrane region" description="Helical" evidence="7">
    <location>
        <begin position="86"/>
        <end position="107"/>
    </location>
</feature>
<evidence type="ECO:0000256" key="4">
    <source>
        <dbReference type="ARBA" id="ARBA00022692"/>
    </source>
</evidence>
<keyword evidence="6 7" id="KW-0472">Membrane</keyword>
<evidence type="ECO:0000259" key="8">
    <source>
        <dbReference type="PROSITE" id="PS50850"/>
    </source>
</evidence>
<feature type="transmembrane region" description="Helical" evidence="7">
    <location>
        <begin position="119"/>
        <end position="141"/>
    </location>
</feature>
<dbReference type="CDD" id="cd17321">
    <property type="entry name" value="MFS_MMR_MDR_like"/>
    <property type="match status" value="1"/>
</dbReference>
<feature type="transmembrane region" description="Helical" evidence="7">
    <location>
        <begin position="31"/>
        <end position="49"/>
    </location>
</feature>
<evidence type="ECO:0000313" key="9">
    <source>
        <dbReference type="EMBL" id="NKY25094.1"/>
    </source>
</evidence>
<evidence type="ECO:0000256" key="3">
    <source>
        <dbReference type="ARBA" id="ARBA00022475"/>
    </source>
</evidence>
<dbReference type="AlphaFoldDB" id="A0A7X6KZJ4"/>
<feature type="transmembrane region" description="Helical" evidence="7">
    <location>
        <begin position="314"/>
        <end position="333"/>
    </location>
</feature>
<evidence type="ECO:0000256" key="2">
    <source>
        <dbReference type="ARBA" id="ARBA00022448"/>
    </source>
</evidence>
<evidence type="ECO:0000256" key="5">
    <source>
        <dbReference type="ARBA" id="ARBA00022989"/>
    </source>
</evidence>
<feature type="transmembrane region" description="Helical" evidence="7">
    <location>
        <begin position="179"/>
        <end position="199"/>
    </location>
</feature>
<keyword evidence="3" id="KW-1003">Cell membrane</keyword>
<feature type="transmembrane region" description="Helical" evidence="7">
    <location>
        <begin position="462"/>
        <end position="481"/>
    </location>
</feature>
<dbReference type="Gene3D" id="1.20.1250.20">
    <property type="entry name" value="MFS general substrate transporter like domains"/>
    <property type="match status" value="1"/>
</dbReference>
<feature type="transmembrane region" description="Helical" evidence="7">
    <location>
        <begin position="147"/>
        <end position="167"/>
    </location>
</feature>
<feature type="transmembrane region" description="Helical" evidence="7">
    <location>
        <begin position="249"/>
        <end position="274"/>
    </location>
</feature>
<dbReference type="Pfam" id="PF07690">
    <property type="entry name" value="MFS_1"/>
    <property type="match status" value="1"/>
</dbReference>
<evidence type="ECO:0000313" key="10">
    <source>
        <dbReference type="Proteomes" id="UP000540698"/>
    </source>
</evidence>
<dbReference type="GO" id="GO:0005886">
    <property type="term" value="C:plasma membrane"/>
    <property type="evidence" value="ECO:0007669"/>
    <property type="project" value="UniProtKB-SubCell"/>
</dbReference>
<organism evidence="9 10">
    <name type="scientific">Nocardia gamkensis</name>
    <dbReference type="NCBI Taxonomy" id="352869"/>
    <lineage>
        <taxon>Bacteria</taxon>
        <taxon>Bacillati</taxon>
        <taxon>Actinomycetota</taxon>
        <taxon>Actinomycetes</taxon>
        <taxon>Mycobacteriales</taxon>
        <taxon>Nocardiaceae</taxon>
        <taxon>Nocardia</taxon>
    </lineage>
</organism>
<dbReference type="PROSITE" id="PS50850">
    <property type="entry name" value="MFS"/>
    <property type="match status" value="1"/>
</dbReference>
<evidence type="ECO:0000256" key="7">
    <source>
        <dbReference type="SAM" id="Phobius"/>
    </source>
</evidence>
<accession>A0A7X6KZJ4</accession>
<feature type="domain" description="Major facilitator superfamily (MFS) profile" evidence="8">
    <location>
        <begin position="1"/>
        <end position="485"/>
    </location>
</feature>
<dbReference type="PANTHER" id="PTHR42718">
    <property type="entry name" value="MAJOR FACILITATOR SUPERFAMILY MULTIDRUG TRANSPORTER MFSC"/>
    <property type="match status" value="1"/>
</dbReference>
<proteinExistence type="predicted"/>
<dbReference type="PANTHER" id="PTHR42718:SF49">
    <property type="entry name" value="EXPORT PROTEIN"/>
    <property type="match status" value="1"/>
</dbReference>
<gene>
    <name evidence="9" type="ORF">HGB38_02445</name>
</gene>
<keyword evidence="5 7" id="KW-1133">Transmembrane helix</keyword>
<reference evidence="9 10" key="1">
    <citation type="submission" date="2020-04" db="EMBL/GenBank/DDBJ databases">
        <title>MicrobeNet Type strains.</title>
        <authorList>
            <person name="Nicholson A.C."/>
        </authorList>
    </citation>
    <scope>NUCLEOTIDE SEQUENCE [LARGE SCALE GENOMIC DNA]</scope>
    <source>
        <strain evidence="9 10">DSM 44956</strain>
    </source>
</reference>
<dbReference type="NCBIfam" id="TIGR00711">
    <property type="entry name" value="efflux_EmrB"/>
    <property type="match status" value="1"/>
</dbReference>
<dbReference type="InterPro" id="IPR001958">
    <property type="entry name" value="Tet-R_TetA/multi-R_MdtG-like"/>
</dbReference>
<keyword evidence="4 7" id="KW-0812">Transmembrane</keyword>
<feature type="transmembrane region" description="Helical" evidence="7">
    <location>
        <begin position="339"/>
        <end position="356"/>
    </location>
</feature>
<dbReference type="PRINTS" id="PR01035">
    <property type="entry name" value="TCRTETA"/>
</dbReference>
<comment type="caution">
    <text evidence="9">The sequence shown here is derived from an EMBL/GenBank/DDBJ whole genome shotgun (WGS) entry which is preliminary data.</text>
</comment>
<dbReference type="InterPro" id="IPR011701">
    <property type="entry name" value="MFS"/>
</dbReference>
<comment type="subcellular location">
    <subcellularLocation>
        <location evidence="1">Cell membrane</location>
        <topology evidence="1">Multi-pass membrane protein</topology>
    </subcellularLocation>
</comment>
<sequence length="499" mass="51949">MATFMLMLDITVVNVALPDIRSDFGASFADLQWVLDAYAIGLAVFLLTSGSLADILGRRRVFMIGLAVFTVASLGCGLAPNVTLLIIARLLQGLAGATLFAIGPALIGHEYQGNDRGKAFGIFGGVAGLAIAFGPMIGGSITDSMSWRAIFLLNVPIGILALAAAAYRMRESRAATPPPVDWPGLVTFSAGLSFLVIAFLRGETDGWTSPLIVSMFVAAAVLILVFGVIERRRGEKAMLDLTLFRNVTFNGTSAVTMICGLVTMSVLFLLISYMQNILGYSAWETGLRFLPLTLALFVAAALAGTLTTQVPQRIIMGASMTLIAVGLTLTVLVDADSEWTALLPAMLVIGVGMGLFNPPRAFLSIAIAAPEKSGMASGVNETFQQVGIAVGIASVGAFFQNRVKDGFAESGVGHTLGDSATDIGGAIAAGGTPGLDSSIPHEMLGDVHTAANTAVVDGLQTVSFAAAAFALVAAVVAFAFIRERDFYATPETEPARASV</sequence>
<name>A0A7X6KZJ4_9NOCA</name>
<feature type="transmembrane region" description="Helical" evidence="7">
    <location>
        <begin position="211"/>
        <end position="229"/>
    </location>
</feature>
<dbReference type="Gene3D" id="1.20.1720.10">
    <property type="entry name" value="Multidrug resistance protein D"/>
    <property type="match status" value="1"/>
</dbReference>
<protein>
    <submittedName>
        <fullName evidence="9">MFS transporter</fullName>
    </submittedName>
</protein>
<dbReference type="Proteomes" id="UP000540698">
    <property type="component" value="Unassembled WGS sequence"/>
</dbReference>